<dbReference type="SMART" id="SM00448">
    <property type="entry name" value="REC"/>
    <property type="match status" value="1"/>
</dbReference>
<keyword evidence="1 3" id="KW-0597">Phosphoprotein</keyword>
<dbReference type="PANTHER" id="PTHR43214">
    <property type="entry name" value="TWO-COMPONENT RESPONSE REGULATOR"/>
    <property type="match status" value="1"/>
</dbReference>
<dbReference type="InterPro" id="IPR000792">
    <property type="entry name" value="Tscrpt_reg_LuxR_C"/>
</dbReference>
<dbReference type="CDD" id="cd06170">
    <property type="entry name" value="LuxR_C_like"/>
    <property type="match status" value="1"/>
</dbReference>
<feature type="modified residue" description="4-aspartylphosphate" evidence="3">
    <location>
        <position position="66"/>
    </location>
</feature>
<protein>
    <submittedName>
        <fullName evidence="6">DNA-binding response regulator</fullName>
    </submittedName>
</protein>
<evidence type="ECO:0000313" key="6">
    <source>
        <dbReference type="EMBL" id="GGJ87230.1"/>
    </source>
</evidence>
<evidence type="ECO:0000256" key="3">
    <source>
        <dbReference type="PROSITE-ProRule" id="PRU00169"/>
    </source>
</evidence>
<dbReference type="GO" id="GO:0003677">
    <property type="term" value="F:DNA binding"/>
    <property type="evidence" value="ECO:0007669"/>
    <property type="project" value="UniProtKB-KW"/>
</dbReference>
<dbReference type="EMBL" id="BMOE01000017">
    <property type="protein sequence ID" value="GGJ87230.1"/>
    <property type="molecule type" value="Genomic_DNA"/>
</dbReference>
<dbReference type="Gene3D" id="3.40.50.2300">
    <property type="match status" value="1"/>
</dbReference>
<evidence type="ECO:0000259" key="5">
    <source>
        <dbReference type="PROSITE" id="PS50110"/>
    </source>
</evidence>
<dbReference type="PROSITE" id="PS50043">
    <property type="entry name" value="HTH_LUXR_2"/>
    <property type="match status" value="1"/>
</dbReference>
<dbReference type="AlphaFoldDB" id="A0A917PPQ7"/>
<evidence type="ECO:0000256" key="1">
    <source>
        <dbReference type="ARBA" id="ARBA00022553"/>
    </source>
</evidence>
<dbReference type="SUPFAM" id="SSF46894">
    <property type="entry name" value="C-terminal effector domain of the bipartite response regulators"/>
    <property type="match status" value="1"/>
</dbReference>
<accession>A0A917PPQ7</accession>
<evidence type="ECO:0000256" key="2">
    <source>
        <dbReference type="ARBA" id="ARBA00023125"/>
    </source>
</evidence>
<dbReference type="SMART" id="SM00421">
    <property type="entry name" value="HTH_LUXR"/>
    <property type="match status" value="1"/>
</dbReference>
<evidence type="ECO:0000313" key="7">
    <source>
        <dbReference type="Proteomes" id="UP000635726"/>
    </source>
</evidence>
<reference evidence="6" key="2">
    <citation type="submission" date="2020-09" db="EMBL/GenBank/DDBJ databases">
        <authorList>
            <person name="Sun Q."/>
            <person name="Ohkuma M."/>
        </authorList>
    </citation>
    <scope>NUCLEOTIDE SEQUENCE</scope>
    <source>
        <strain evidence="6">JCM 14371</strain>
    </source>
</reference>
<evidence type="ECO:0000259" key="4">
    <source>
        <dbReference type="PROSITE" id="PS50043"/>
    </source>
</evidence>
<sequence length="215" mass="23422">MPTRMTERMTGAAQIRVMIVDDHALFRQGVGRLLEAAGMRVIAGARDGREGIRFAASLRPDVTLIDLEMPGLSGVQTIQATLQERPASRIIALASSVDPFQSIRAREAGAKGCLTKTARGDELVSLIRRVHAGEPVLDVTRPKRVAFPDTALSLRECELLRLVAEGLGNHEIAVRLSVSEKTIRNRMSQTFAALKVHNRTQAAVYALRTGIAVLH</sequence>
<dbReference type="InterPro" id="IPR016032">
    <property type="entry name" value="Sig_transdc_resp-reg_C-effctor"/>
</dbReference>
<organism evidence="6 7">
    <name type="scientific">Deinococcus aquiradiocola</name>
    <dbReference type="NCBI Taxonomy" id="393059"/>
    <lineage>
        <taxon>Bacteria</taxon>
        <taxon>Thermotogati</taxon>
        <taxon>Deinococcota</taxon>
        <taxon>Deinococci</taxon>
        <taxon>Deinococcales</taxon>
        <taxon>Deinococcaceae</taxon>
        <taxon>Deinococcus</taxon>
    </lineage>
</organism>
<dbReference type="PROSITE" id="PS50110">
    <property type="entry name" value="RESPONSE_REGULATORY"/>
    <property type="match status" value="1"/>
</dbReference>
<dbReference type="InterPro" id="IPR001789">
    <property type="entry name" value="Sig_transdc_resp-reg_receiver"/>
</dbReference>
<feature type="domain" description="HTH luxR-type" evidence="4">
    <location>
        <begin position="145"/>
        <end position="210"/>
    </location>
</feature>
<dbReference type="InterPro" id="IPR011006">
    <property type="entry name" value="CheY-like_superfamily"/>
</dbReference>
<proteinExistence type="predicted"/>
<dbReference type="InterPro" id="IPR039420">
    <property type="entry name" value="WalR-like"/>
</dbReference>
<feature type="domain" description="Response regulatory" evidence="5">
    <location>
        <begin position="16"/>
        <end position="131"/>
    </location>
</feature>
<gene>
    <name evidence="6" type="ORF">GCM10008939_34080</name>
</gene>
<dbReference type="Pfam" id="PF00196">
    <property type="entry name" value="GerE"/>
    <property type="match status" value="1"/>
</dbReference>
<dbReference type="CDD" id="cd17535">
    <property type="entry name" value="REC_NarL-like"/>
    <property type="match status" value="1"/>
</dbReference>
<reference evidence="6" key="1">
    <citation type="journal article" date="2014" name="Int. J. Syst. Evol. Microbiol.">
        <title>Complete genome sequence of Corynebacterium casei LMG S-19264T (=DSM 44701T), isolated from a smear-ripened cheese.</title>
        <authorList>
            <consortium name="US DOE Joint Genome Institute (JGI-PGF)"/>
            <person name="Walter F."/>
            <person name="Albersmeier A."/>
            <person name="Kalinowski J."/>
            <person name="Ruckert C."/>
        </authorList>
    </citation>
    <scope>NUCLEOTIDE SEQUENCE</scope>
    <source>
        <strain evidence="6">JCM 14371</strain>
    </source>
</reference>
<dbReference type="Proteomes" id="UP000635726">
    <property type="component" value="Unassembled WGS sequence"/>
</dbReference>
<dbReference type="Pfam" id="PF00072">
    <property type="entry name" value="Response_reg"/>
    <property type="match status" value="1"/>
</dbReference>
<keyword evidence="7" id="KW-1185">Reference proteome</keyword>
<comment type="caution">
    <text evidence="6">The sequence shown here is derived from an EMBL/GenBank/DDBJ whole genome shotgun (WGS) entry which is preliminary data.</text>
</comment>
<name>A0A917PPQ7_9DEIO</name>
<dbReference type="PRINTS" id="PR00038">
    <property type="entry name" value="HTHLUXR"/>
</dbReference>
<dbReference type="GO" id="GO:0006355">
    <property type="term" value="P:regulation of DNA-templated transcription"/>
    <property type="evidence" value="ECO:0007669"/>
    <property type="project" value="InterPro"/>
</dbReference>
<dbReference type="PANTHER" id="PTHR43214:SF36">
    <property type="entry name" value="RESPONSE REGULATOR RECEIVER"/>
    <property type="match status" value="1"/>
</dbReference>
<dbReference type="InterPro" id="IPR058245">
    <property type="entry name" value="NreC/VraR/RcsB-like_REC"/>
</dbReference>
<dbReference type="SUPFAM" id="SSF52172">
    <property type="entry name" value="CheY-like"/>
    <property type="match status" value="1"/>
</dbReference>
<keyword evidence="2 6" id="KW-0238">DNA-binding</keyword>
<dbReference type="GO" id="GO:0000160">
    <property type="term" value="P:phosphorelay signal transduction system"/>
    <property type="evidence" value="ECO:0007669"/>
    <property type="project" value="InterPro"/>
</dbReference>